<dbReference type="PANTHER" id="PTHR42905">
    <property type="entry name" value="PHOSPHOENOLPYRUVATE CARBOXYLASE"/>
    <property type="match status" value="1"/>
</dbReference>
<dbReference type="Pfam" id="PF13714">
    <property type="entry name" value="PEP_mutase"/>
    <property type="match status" value="1"/>
</dbReference>
<name>A0A7W3IZ87_9ACTN</name>
<keyword evidence="2" id="KW-1185">Reference proteome</keyword>
<gene>
    <name evidence="1" type="ORF">FB382_001575</name>
</gene>
<proteinExistence type="predicted"/>
<dbReference type="InterPro" id="IPR039556">
    <property type="entry name" value="ICL/PEPM"/>
</dbReference>
<dbReference type="InterPro" id="IPR015813">
    <property type="entry name" value="Pyrv/PenolPyrv_kinase-like_dom"/>
</dbReference>
<dbReference type="Proteomes" id="UP000580910">
    <property type="component" value="Unassembled WGS sequence"/>
</dbReference>
<comment type="caution">
    <text evidence="1">The sequence shown here is derived from an EMBL/GenBank/DDBJ whole genome shotgun (WGS) entry which is preliminary data.</text>
</comment>
<accession>A0A7W3IZ87</accession>
<evidence type="ECO:0000313" key="1">
    <source>
        <dbReference type="EMBL" id="MBA8803284.1"/>
    </source>
</evidence>
<evidence type="ECO:0000313" key="2">
    <source>
        <dbReference type="Proteomes" id="UP000580910"/>
    </source>
</evidence>
<sequence length="295" mass="31461">MSGEPRPGDRILELLDYGFTFVPGCHDCLSAAVLERAGAQALFVSGAGVAASVAGLPDLGLTTSSELVQMAGSIVSNAKVPVLVDADTGFGNELNLTRAVRAIGRAGAGGLMIEDQSFPKRCGHLQDKRVVSRDDFALRVKTAVSLCAEFGMVLIARTDSLATDGVDEACARAKLAHDLGAHITFVDAPMTLGDVERIGKLPGRKMFNAATGSLTPQLSFDELDELGFSLVIDPCVSLYPTIDGIRRTFEDVDSARGFEPLTRFQMQPRDIFEQVGLDSWLAIDASARGDLRRES</sequence>
<dbReference type="InterPro" id="IPR040442">
    <property type="entry name" value="Pyrv_kinase-like_dom_sf"/>
</dbReference>
<dbReference type="PANTHER" id="PTHR42905:SF2">
    <property type="entry name" value="PHOSPHOENOLPYRUVATE CARBOXYLASE FAMILY PROTEIN"/>
    <property type="match status" value="1"/>
</dbReference>
<dbReference type="RefSeq" id="WP_182538180.1">
    <property type="nucleotide sequence ID" value="NZ_JACGXA010000001.1"/>
</dbReference>
<dbReference type="Gene3D" id="3.20.20.60">
    <property type="entry name" value="Phosphoenolpyruvate-binding domains"/>
    <property type="match status" value="1"/>
</dbReference>
<dbReference type="InterPro" id="IPR018523">
    <property type="entry name" value="Isocitrate_lyase_ph_CS"/>
</dbReference>
<dbReference type="EMBL" id="JACGXA010000001">
    <property type="protein sequence ID" value="MBA8803284.1"/>
    <property type="molecule type" value="Genomic_DNA"/>
</dbReference>
<dbReference type="AlphaFoldDB" id="A0A7W3IZ87"/>
<dbReference type="CDD" id="cd00377">
    <property type="entry name" value="ICL_PEPM"/>
    <property type="match status" value="1"/>
</dbReference>
<protein>
    <submittedName>
        <fullName evidence="1">2-methylisocitrate lyase-like PEP mutase family enzyme</fullName>
    </submittedName>
</protein>
<organism evidence="1 2">
    <name type="scientific">Nocardioides ginsengisegetis</name>
    <dbReference type="NCBI Taxonomy" id="661491"/>
    <lineage>
        <taxon>Bacteria</taxon>
        <taxon>Bacillati</taxon>
        <taxon>Actinomycetota</taxon>
        <taxon>Actinomycetes</taxon>
        <taxon>Propionibacteriales</taxon>
        <taxon>Nocardioidaceae</taxon>
        <taxon>Nocardioides</taxon>
    </lineage>
</organism>
<reference evidence="1 2" key="1">
    <citation type="submission" date="2020-07" db="EMBL/GenBank/DDBJ databases">
        <title>Sequencing the genomes of 1000 actinobacteria strains.</title>
        <authorList>
            <person name="Klenk H.-P."/>
        </authorList>
    </citation>
    <scope>NUCLEOTIDE SEQUENCE [LARGE SCALE GENOMIC DNA]</scope>
    <source>
        <strain evidence="1 2">DSM 21349</strain>
    </source>
</reference>
<keyword evidence="1" id="KW-0456">Lyase</keyword>
<dbReference type="GO" id="GO:0016833">
    <property type="term" value="F:oxo-acid-lyase activity"/>
    <property type="evidence" value="ECO:0007669"/>
    <property type="project" value="UniProtKB-ARBA"/>
</dbReference>
<dbReference type="SUPFAM" id="SSF51621">
    <property type="entry name" value="Phosphoenolpyruvate/pyruvate domain"/>
    <property type="match status" value="1"/>
</dbReference>
<dbReference type="PROSITE" id="PS00161">
    <property type="entry name" value="ISOCITRATE_LYASE"/>
    <property type="match status" value="1"/>
</dbReference>